<dbReference type="Pfam" id="PF13577">
    <property type="entry name" value="SnoaL_4"/>
    <property type="match status" value="3"/>
</dbReference>
<evidence type="ECO:0000313" key="4">
    <source>
        <dbReference type="EMBL" id="KAF7678073.1"/>
    </source>
</evidence>
<feature type="transmembrane region" description="Helical" evidence="1">
    <location>
        <begin position="803"/>
        <end position="821"/>
    </location>
</feature>
<dbReference type="SUPFAM" id="SSF54427">
    <property type="entry name" value="NTF2-like"/>
    <property type="match status" value="3"/>
</dbReference>
<comment type="caution">
    <text evidence="4">The sequence shown here is derived from an EMBL/GenBank/DDBJ whole genome shotgun (WGS) entry which is preliminary data.</text>
</comment>
<evidence type="ECO:0000256" key="1">
    <source>
        <dbReference type="SAM" id="Phobius"/>
    </source>
</evidence>
<protein>
    <recommendedName>
        <fullName evidence="3">SnoaL-like domain-containing protein</fullName>
    </recommendedName>
</protein>
<gene>
    <name evidence="4" type="ORF">GT037_003454</name>
</gene>
<reference evidence="4" key="1">
    <citation type="submission" date="2020-01" db="EMBL/GenBank/DDBJ databases">
        <authorList>
            <person name="Feng Z.H.Z."/>
        </authorList>
    </citation>
    <scope>NUCLEOTIDE SEQUENCE</scope>
    <source>
        <strain evidence="4">CBS107.38</strain>
    </source>
</reference>
<dbReference type="EMBL" id="JAAABM010000004">
    <property type="protein sequence ID" value="KAF7678073.1"/>
    <property type="molecule type" value="Genomic_DNA"/>
</dbReference>
<feature type="transmembrane region" description="Helical" evidence="1">
    <location>
        <begin position="719"/>
        <end position="740"/>
    </location>
</feature>
<keyword evidence="1" id="KW-0812">Transmembrane</keyword>
<keyword evidence="1" id="KW-1133">Transmembrane helix</keyword>
<organism evidence="4 5">
    <name type="scientific">Alternaria burnsii</name>
    <dbReference type="NCBI Taxonomy" id="1187904"/>
    <lineage>
        <taxon>Eukaryota</taxon>
        <taxon>Fungi</taxon>
        <taxon>Dikarya</taxon>
        <taxon>Ascomycota</taxon>
        <taxon>Pezizomycotina</taxon>
        <taxon>Dothideomycetes</taxon>
        <taxon>Pleosporomycetidae</taxon>
        <taxon>Pleosporales</taxon>
        <taxon>Pleosporineae</taxon>
        <taxon>Pleosporaceae</taxon>
        <taxon>Alternaria</taxon>
        <taxon>Alternaria sect. Alternaria</taxon>
    </lineage>
</organism>
<evidence type="ECO:0000256" key="2">
    <source>
        <dbReference type="SAM" id="SignalP"/>
    </source>
</evidence>
<dbReference type="Proteomes" id="UP000596902">
    <property type="component" value="Unassembled WGS sequence"/>
</dbReference>
<dbReference type="Gene3D" id="3.10.450.50">
    <property type="match status" value="3"/>
</dbReference>
<dbReference type="GeneID" id="62201679"/>
<dbReference type="InterPro" id="IPR032710">
    <property type="entry name" value="NTF2-like_dom_sf"/>
</dbReference>
<evidence type="ECO:0000313" key="5">
    <source>
        <dbReference type="Proteomes" id="UP000596902"/>
    </source>
</evidence>
<name>A0A8H7B7R2_9PLEO</name>
<feature type="domain" description="SnoaL-like" evidence="3">
    <location>
        <begin position="420"/>
        <end position="538"/>
    </location>
</feature>
<evidence type="ECO:0000259" key="3">
    <source>
        <dbReference type="Pfam" id="PF13577"/>
    </source>
</evidence>
<keyword evidence="1" id="KW-0472">Membrane</keyword>
<feature type="transmembrane region" description="Helical" evidence="1">
    <location>
        <begin position="680"/>
        <end position="699"/>
    </location>
</feature>
<sequence>MLVMLFSIFLCLFFLLSAVFVDAALDVSTLAREVVRVESVRQVKDLQRQLCHFAQYGQWNSISQLFSINSTLIWGNVTAHGPASIETWLRNDSGDMNGLVSGSLSTMIVETPVVSLSIDGKRAKGRWNGIWFQGDGKGGTRIQGGVYENEYILMENRWHISLLHYYDMYKGDYENGWHNVNGKGISIVPYHFTAEGSGLPIPPAVGDPEPYNGTIERLGARIQRLNDEDDVRNLMHAHGYYVDRRMWSDVVDLHTANTTVRIGNETALRGKAGVRQFLKRMGPEGLTQGINNDHPIFDMIVEVAENGREATARGTEIAMLGDVNRQVASWEFNVFRNRFVKEDGVWKVQDIVVAPQIVADYYIGWGQGGLKPSDAVIPPFSNVTSSPVAEGSTTRSTNVTVNDLKRRLQRSAAFDGTENVSNSYGYYADDILGEQLGELFAKNGHKASPFAGFFHTPERITGAMKASYGTNRSALRSSISFHWRPQPVIIVSEDGRSASLRARLLQPSTSVNKAGSFNSAIYQDQIVSENGKWKFWSVTIDEFYWQSSSWKSGWSMATQQNSTQPDPPAWTRRYPPDLTIADVGDREIDEGLGVAAVYADRPLNVNMLQYDKILKFALVPSIIFFLISLVSVALTTHYWILTDWVIPRGLKVVTSNFNDRLQQYETDDTIVYFKESSTDATIVSGCLNLTAAVVALIAWSTLRKPDMDSQYNISTRRFWMLSIIVTTLAGSATALSAVVLHYTERGDDQWGCSSERLMMSGKLNTNQYCTREMAACNYQPGFVPRGDRENTSIACTEAVTVKWLQIVMIVNALIILVMFSLQARLRRKSREARLNEPVPEEKTAP</sequence>
<feature type="signal peptide" evidence="2">
    <location>
        <begin position="1"/>
        <end position="23"/>
    </location>
</feature>
<dbReference type="InterPro" id="IPR037401">
    <property type="entry name" value="SnoaL-like"/>
</dbReference>
<dbReference type="RefSeq" id="XP_038788208.1">
    <property type="nucleotide sequence ID" value="XM_038928501.1"/>
</dbReference>
<feature type="transmembrane region" description="Helical" evidence="1">
    <location>
        <begin position="616"/>
        <end position="640"/>
    </location>
</feature>
<keyword evidence="2" id="KW-0732">Signal</keyword>
<feature type="domain" description="SnoaL-like" evidence="3">
    <location>
        <begin position="36"/>
        <end position="162"/>
    </location>
</feature>
<accession>A0A8H7B7R2</accession>
<dbReference type="AlphaFoldDB" id="A0A8H7B7R2"/>
<reference evidence="4" key="2">
    <citation type="submission" date="2020-08" db="EMBL/GenBank/DDBJ databases">
        <title>Draft Genome Sequence of Cumin Blight Pathogen Alternaria burnsii.</title>
        <authorList>
            <person name="Feng Z."/>
        </authorList>
    </citation>
    <scope>NUCLEOTIDE SEQUENCE</scope>
    <source>
        <strain evidence="4">CBS107.38</strain>
    </source>
</reference>
<feature type="chain" id="PRO_5034300689" description="SnoaL-like domain-containing protein" evidence="2">
    <location>
        <begin position="24"/>
        <end position="845"/>
    </location>
</feature>
<keyword evidence="5" id="KW-1185">Reference proteome</keyword>
<proteinExistence type="predicted"/>
<feature type="domain" description="SnoaL-like" evidence="3">
    <location>
        <begin position="223"/>
        <end position="349"/>
    </location>
</feature>